<evidence type="ECO:0000256" key="1">
    <source>
        <dbReference type="SAM" id="MobiDB-lite"/>
    </source>
</evidence>
<proteinExistence type="predicted"/>
<gene>
    <name evidence="2" type="ORF">AVEN_25465_1</name>
</gene>
<accession>A0A4Y2N5M7</accession>
<sequence length="108" mass="12265">MERLCKLLSEVETDEVSDIQNEHEYVLQENFSTRESFSEHDTESEEDGDPGNVDVNNTSFSQGIVAKKALPGHLSVNKNHSLEIDFYSVFDPEILNVISLNNIRICSY</sequence>
<organism evidence="2 3">
    <name type="scientific">Araneus ventricosus</name>
    <name type="common">Orbweaver spider</name>
    <name type="synonym">Epeira ventricosa</name>
    <dbReference type="NCBI Taxonomy" id="182803"/>
    <lineage>
        <taxon>Eukaryota</taxon>
        <taxon>Metazoa</taxon>
        <taxon>Ecdysozoa</taxon>
        <taxon>Arthropoda</taxon>
        <taxon>Chelicerata</taxon>
        <taxon>Arachnida</taxon>
        <taxon>Araneae</taxon>
        <taxon>Araneomorphae</taxon>
        <taxon>Entelegynae</taxon>
        <taxon>Araneoidea</taxon>
        <taxon>Araneidae</taxon>
        <taxon>Araneus</taxon>
    </lineage>
</organism>
<evidence type="ECO:0000313" key="3">
    <source>
        <dbReference type="Proteomes" id="UP000499080"/>
    </source>
</evidence>
<keyword evidence="3" id="KW-1185">Reference proteome</keyword>
<protein>
    <submittedName>
        <fullName evidence="2">Uncharacterized protein</fullName>
    </submittedName>
</protein>
<dbReference type="AlphaFoldDB" id="A0A4Y2N5M7"/>
<dbReference type="EMBL" id="BGPR01008493">
    <property type="protein sequence ID" value="GBN34202.1"/>
    <property type="molecule type" value="Genomic_DNA"/>
</dbReference>
<reference evidence="2 3" key="1">
    <citation type="journal article" date="2019" name="Sci. Rep.">
        <title>Orb-weaving spider Araneus ventricosus genome elucidates the spidroin gene catalogue.</title>
        <authorList>
            <person name="Kono N."/>
            <person name="Nakamura H."/>
            <person name="Ohtoshi R."/>
            <person name="Moran D.A.P."/>
            <person name="Shinohara A."/>
            <person name="Yoshida Y."/>
            <person name="Fujiwara M."/>
            <person name="Mori M."/>
            <person name="Tomita M."/>
            <person name="Arakawa K."/>
        </authorList>
    </citation>
    <scope>NUCLEOTIDE SEQUENCE [LARGE SCALE GENOMIC DNA]</scope>
</reference>
<feature type="region of interest" description="Disordered" evidence="1">
    <location>
        <begin position="30"/>
        <end position="57"/>
    </location>
</feature>
<dbReference type="Proteomes" id="UP000499080">
    <property type="component" value="Unassembled WGS sequence"/>
</dbReference>
<evidence type="ECO:0000313" key="2">
    <source>
        <dbReference type="EMBL" id="GBN34202.1"/>
    </source>
</evidence>
<name>A0A4Y2N5M7_ARAVE</name>
<comment type="caution">
    <text evidence="2">The sequence shown here is derived from an EMBL/GenBank/DDBJ whole genome shotgun (WGS) entry which is preliminary data.</text>
</comment>